<evidence type="ECO:0000313" key="7">
    <source>
        <dbReference type="EMBL" id="QHN38456.1"/>
    </source>
</evidence>
<keyword evidence="2" id="KW-0201">Cytochrome c-type biogenesis</keyword>
<dbReference type="PROSITE" id="PS00194">
    <property type="entry name" value="THIOREDOXIN_1"/>
    <property type="match status" value="1"/>
</dbReference>
<sequence>MHVQSRRAGRVAALVVSVLLAVGALAGCGTGDDAVAQGGTFQFVSPGGKTVITYAAADRRPVAGMSGPDVVTDAPLSLSDARYAGKVVVVNVWGSWCGPCRGEADALETSYAETKSSGVEFLGINLRDDRQSAKDFITDREVRYPSIYDFPGATLAAWKVPTSVVPTTIVLDRRHRPAVVFLKSLTTDELIPAIKRVAAEEPAPSAAVGAP</sequence>
<evidence type="ECO:0000256" key="4">
    <source>
        <dbReference type="ARBA" id="ARBA00023157"/>
    </source>
</evidence>
<dbReference type="Gene3D" id="3.40.30.10">
    <property type="entry name" value="Glutaredoxin"/>
    <property type="match status" value="1"/>
</dbReference>
<dbReference type="PROSITE" id="PS51257">
    <property type="entry name" value="PROKAR_LIPOPROTEIN"/>
    <property type="match status" value="1"/>
</dbReference>
<organism evidence="7">
    <name type="scientific">Gordonia amarae</name>
    <dbReference type="NCBI Taxonomy" id="36821"/>
    <lineage>
        <taxon>Bacteria</taxon>
        <taxon>Bacillati</taxon>
        <taxon>Actinomycetota</taxon>
        <taxon>Actinomycetes</taxon>
        <taxon>Mycobacteriales</taxon>
        <taxon>Gordoniaceae</taxon>
        <taxon>Gordonia</taxon>
    </lineage>
</organism>
<keyword evidence="6" id="KW-0732">Signal</keyword>
<dbReference type="EMBL" id="CP045810">
    <property type="protein sequence ID" value="QHN38456.1"/>
    <property type="molecule type" value="Genomic_DNA"/>
</dbReference>
<feature type="signal peptide" evidence="6">
    <location>
        <begin position="1"/>
        <end position="26"/>
    </location>
</feature>
<dbReference type="CDD" id="cd02966">
    <property type="entry name" value="TlpA_like_family"/>
    <property type="match status" value="1"/>
</dbReference>
<keyword evidence="5" id="KW-0676">Redox-active center</keyword>
<dbReference type="Pfam" id="PF08534">
    <property type="entry name" value="Redoxin"/>
    <property type="match status" value="1"/>
</dbReference>
<dbReference type="InterPro" id="IPR050553">
    <property type="entry name" value="Thioredoxin_ResA/DsbE_sf"/>
</dbReference>
<dbReference type="InterPro" id="IPR013740">
    <property type="entry name" value="Redoxin"/>
</dbReference>
<keyword evidence="3" id="KW-0735">Signal-anchor</keyword>
<evidence type="ECO:0000256" key="5">
    <source>
        <dbReference type="ARBA" id="ARBA00023284"/>
    </source>
</evidence>
<dbReference type="PROSITE" id="PS51352">
    <property type="entry name" value="THIOREDOXIN_2"/>
    <property type="match status" value="1"/>
</dbReference>
<dbReference type="AlphaFoldDB" id="A0A857LLE4"/>
<dbReference type="SUPFAM" id="SSF52833">
    <property type="entry name" value="Thioredoxin-like"/>
    <property type="match status" value="1"/>
</dbReference>
<reference evidence="7" key="1">
    <citation type="journal article" date="2021" name="Nat. Microbiol.">
        <title>Cocultivation of an ultrasmall environmental parasitic bacterium with lytic ability against bacteria associated with wastewater foams.</title>
        <authorList>
            <person name="Batinovic S."/>
            <person name="Rose J.J.A."/>
            <person name="Ratcliffe J."/>
            <person name="Seviour R.J."/>
            <person name="Petrovski S."/>
        </authorList>
    </citation>
    <scope>NUCLEOTIDE SEQUENCE</scope>
    <source>
        <strain evidence="7">CON44</strain>
    </source>
</reference>
<keyword evidence="3" id="KW-0812">Transmembrane</keyword>
<feature type="chain" id="PRO_5039432314" evidence="6">
    <location>
        <begin position="27"/>
        <end position="211"/>
    </location>
</feature>
<evidence type="ECO:0000256" key="6">
    <source>
        <dbReference type="SAM" id="SignalP"/>
    </source>
</evidence>
<dbReference type="InterPro" id="IPR036249">
    <property type="entry name" value="Thioredoxin-like_sf"/>
</dbReference>
<evidence type="ECO:0000256" key="1">
    <source>
        <dbReference type="ARBA" id="ARBA00004196"/>
    </source>
</evidence>
<evidence type="ECO:0000256" key="3">
    <source>
        <dbReference type="ARBA" id="ARBA00022968"/>
    </source>
</evidence>
<dbReference type="GO" id="GO:0016491">
    <property type="term" value="F:oxidoreductase activity"/>
    <property type="evidence" value="ECO:0007669"/>
    <property type="project" value="InterPro"/>
</dbReference>
<gene>
    <name evidence="7" type="ORF">GII30_04010</name>
</gene>
<comment type="subcellular location">
    <subcellularLocation>
        <location evidence="1">Cell envelope</location>
    </subcellularLocation>
</comment>
<dbReference type="InterPro" id="IPR017937">
    <property type="entry name" value="Thioredoxin_CS"/>
</dbReference>
<protein>
    <submittedName>
        <fullName evidence="7">Redoxin domain-containing protein</fullName>
    </submittedName>
</protein>
<evidence type="ECO:0000256" key="2">
    <source>
        <dbReference type="ARBA" id="ARBA00022748"/>
    </source>
</evidence>
<dbReference type="GO" id="GO:0017004">
    <property type="term" value="P:cytochrome complex assembly"/>
    <property type="evidence" value="ECO:0007669"/>
    <property type="project" value="UniProtKB-KW"/>
</dbReference>
<dbReference type="GO" id="GO:0030313">
    <property type="term" value="C:cell envelope"/>
    <property type="evidence" value="ECO:0007669"/>
    <property type="project" value="UniProtKB-SubCell"/>
</dbReference>
<dbReference type="PANTHER" id="PTHR42852:SF6">
    <property type="entry name" value="THIOL:DISULFIDE INTERCHANGE PROTEIN DSBE"/>
    <property type="match status" value="1"/>
</dbReference>
<proteinExistence type="predicted"/>
<dbReference type="RefSeq" id="WP_005188302.1">
    <property type="nucleotide sequence ID" value="NZ_CP045804.1"/>
</dbReference>
<name>A0A857LLE4_9ACTN</name>
<dbReference type="InterPro" id="IPR013766">
    <property type="entry name" value="Thioredoxin_domain"/>
</dbReference>
<accession>A0A857LLE4</accession>
<keyword evidence="4" id="KW-1015">Disulfide bond</keyword>
<dbReference type="PANTHER" id="PTHR42852">
    <property type="entry name" value="THIOL:DISULFIDE INTERCHANGE PROTEIN DSBE"/>
    <property type="match status" value="1"/>
</dbReference>